<organism evidence="4 5">
    <name type="scientific">Hydrogenophaga aromaticivorans</name>
    <dbReference type="NCBI Taxonomy" id="2610898"/>
    <lineage>
        <taxon>Bacteria</taxon>
        <taxon>Pseudomonadati</taxon>
        <taxon>Pseudomonadota</taxon>
        <taxon>Betaproteobacteria</taxon>
        <taxon>Burkholderiales</taxon>
        <taxon>Comamonadaceae</taxon>
        <taxon>Hydrogenophaga</taxon>
    </lineage>
</organism>
<protein>
    <submittedName>
        <fullName evidence="4">ABC transporter substrate-binding protein</fullName>
    </submittedName>
</protein>
<dbReference type="InterPro" id="IPR028082">
    <property type="entry name" value="Peripla_BP_I"/>
</dbReference>
<dbReference type="InterPro" id="IPR051010">
    <property type="entry name" value="BCAA_transport"/>
</dbReference>
<evidence type="ECO:0000259" key="3">
    <source>
        <dbReference type="Pfam" id="PF13458"/>
    </source>
</evidence>
<keyword evidence="5" id="KW-1185">Reference proteome</keyword>
<dbReference type="Gene3D" id="3.40.50.2300">
    <property type="match status" value="2"/>
</dbReference>
<dbReference type="SUPFAM" id="SSF53822">
    <property type="entry name" value="Periplasmic binding protein-like I"/>
    <property type="match status" value="1"/>
</dbReference>
<evidence type="ECO:0000313" key="5">
    <source>
        <dbReference type="Proteomes" id="UP000545507"/>
    </source>
</evidence>
<gene>
    <name evidence="4" type="ORF">F3K02_21425</name>
</gene>
<dbReference type="EMBL" id="VYGV01000023">
    <property type="protein sequence ID" value="NWF47793.1"/>
    <property type="molecule type" value="Genomic_DNA"/>
</dbReference>
<reference evidence="4 5" key="1">
    <citation type="submission" date="2019-09" db="EMBL/GenBank/DDBJ databases">
        <title>Hydrogenophaga aromatica sp. nov., isolated from a para-xylene-degrading enrichment culture.</title>
        <authorList>
            <person name="Tancsics A."/>
            <person name="Banerjee S."/>
        </authorList>
    </citation>
    <scope>NUCLEOTIDE SEQUENCE [LARGE SCALE GENOMIC DNA]</scope>
    <source>
        <strain evidence="4 5">D2P1</strain>
    </source>
</reference>
<dbReference type="AlphaFoldDB" id="A0A7Y8H1E8"/>
<keyword evidence="2" id="KW-0732">Signal</keyword>
<name>A0A7Y8H1E8_9BURK</name>
<dbReference type="Proteomes" id="UP000545507">
    <property type="component" value="Unassembled WGS sequence"/>
</dbReference>
<dbReference type="PANTHER" id="PTHR30483:SF6">
    <property type="entry name" value="PERIPLASMIC BINDING PROTEIN OF ABC TRANSPORTER FOR NATURAL AMINO ACIDS"/>
    <property type="match status" value="1"/>
</dbReference>
<evidence type="ECO:0000313" key="4">
    <source>
        <dbReference type="EMBL" id="NWF47793.1"/>
    </source>
</evidence>
<dbReference type="PANTHER" id="PTHR30483">
    <property type="entry name" value="LEUCINE-SPECIFIC-BINDING PROTEIN"/>
    <property type="match status" value="1"/>
</dbReference>
<evidence type="ECO:0000256" key="2">
    <source>
        <dbReference type="ARBA" id="ARBA00022729"/>
    </source>
</evidence>
<dbReference type="InterPro" id="IPR028081">
    <property type="entry name" value="Leu-bd"/>
</dbReference>
<dbReference type="CDD" id="cd20014">
    <property type="entry name" value="PBP1_RPA0668_benzoate-like"/>
    <property type="match status" value="1"/>
</dbReference>
<sequence>MSLAAVKQASLFVFFAQVQMRSGLIQTRPVTTKGDNMKVFKNTVLATAMTLSFAVCAPASAQGKDLKVGLLLPFSQVFAAYGEAIKEGFDLAIEEAGGQVAGRKIVVLKEDSKEDPKVSLQMVRRYTKDDNVDFIVGPIASHVVAAIRDEVHRSKTFLLVANAGNNEITGKNCSPYIVRTSFSNWQVNHSMGQYAAENIGKSALTVSANYDSGREQAGAFRQGFMEKGGKAPQEEWPALGTADFAPIITSIRAKQAEVDMVWSFLAGSAAPRFITQVTQAGVRGPKLKLMGPVYMADELFFPAMGDAALGVLVSGHYMASLDTPRNRAFQARFQKKYNKVAHVMHVQGYDTAKLMLATVEALKGDLSDKAKVRKTLTSIQVDSPRGYFRIDPRTGNVVQNIYIGEVIKRADGALGHKILKTYEQVTDKGEGCAL</sequence>
<accession>A0A7Y8H1E8</accession>
<comment type="caution">
    <text evidence="4">The sequence shown here is derived from an EMBL/GenBank/DDBJ whole genome shotgun (WGS) entry which is preliminary data.</text>
</comment>
<feature type="domain" description="Leucine-binding protein" evidence="3">
    <location>
        <begin position="66"/>
        <end position="407"/>
    </location>
</feature>
<proteinExistence type="inferred from homology"/>
<evidence type="ECO:0000256" key="1">
    <source>
        <dbReference type="ARBA" id="ARBA00010062"/>
    </source>
</evidence>
<dbReference type="Pfam" id="PF13458">
    <property type="entry name" value="Peripla_BP_6"/>
    <property type="match status" value="1"/>
</dbReference>
<comment type="similarity">
    <text evidence="1">Belongs to the leucine-binding protein family.</text>
</comment>